<organism evidence="4 5">
    <name type="scientific">Leucocoprinus leucothites</name>
    <dbReference type="NCBI Taxonomy" id="201217"/>
    <lineage>
        <taxon>Eukaryota</taxon>
        <taxon>Fungi</taxon>
        <taxon>Dikarya</taxon>
        <taxon>Basidiomycota</taxon>
        <taxon>Agaricomycotina</taxon>
        <taxon>Agaricomycetes</taxon>
        <taxon>Agaricomycetidae</taxon>
        <taxon>Agaricales</taxon>
        <taxon>Agaricineae</taxon>
        <taxon>Agaricaceae</taxon>
        <taxon>Leucocoprinus</taxon>
    </lineage>
</organism>
<comment type="caution">
    <text evidence="4">The sequence shown here is derived from an EMBL/GenBank/DDBJ whole genome shotgun (WGS) entry which is preliminary data.</text>
</comment>
<feature type="compositionally biased region" description="Low complexity" evidence="1">
    <location>
        <begin position="1070"/>
        <end position="1081"/>
    </location>
</feature>
<keyword evidence="2" id="KW-1133">Transmembrane helix</keyword>
<dbReference type="Gene3D" id="3.30.530.20">
    <property type="match status" value="3"/>
</dbReference>
<feature type="compositionally biased region" description="Low complexity" evidence="1">
    <location>
        <begin position="1095"/>
        <end position="1118"/>
    </location>
</feature>
<dbReference type="InterPro" id="IPR023393">
    <property type="entry name" value="START-like_dom_sf"/>
</dbReference>
<feature type="region of interest" description="Disordered" evidence="1">
    <location>
        <begin position="1070"/>
        <end position="1118"/>
    </location>
</feature>
<accession>A0A8H5LM07</accession>
<dbReference type="InterPro" id="IPR051213">
    <property type="entry name" value="START_lipid_transfer"/>
</dbReference>
<feature type="region of interest" description="Disordered" evidence="1">
    <location>
        <begin position="1690"/>
        <end position="1755"/>
    </location>
</feature>
<dbReference type="Pfam" id="PF01852">
    <property type="entry name" value="START"/>
    <property type="match status" value="1"/>
</dbReference>
<feature type="compositionally biased region" description="Low complexity" evidence="1">
    <location>
        <begin position="1696"/>
        <end position="1709"/>
    </location>
</feature>
<dbReference type="GO" id="GO:0005737">
    <property type="term" value="C:cytoplasm"/>
    <property type="evidence" value="ECO:0007669"/>
    <property type="project" value="UniProtKB-ARBA"/>
</dbReference>
<name>A0A8H5LM07_9AGAR</name>
<reference evidence="4 5" key="1">
    <citation type="journal article" date="2020" name="ISME J.">
        <title>Uncovering the hidden diversity of litter-decomposition mechanisms in mushroom-forming fungi.</title>
        <authorList>
            <person name="Floudas D."/>
            <person name="Bentzer J."/>
            <person name="Ahren D."/>
            <person name="Johansson T."/>
            <person name="Persson P."/>
            <person name="Tunlid A."/>
        </authorList>
    </citation>
    <scope>NUCLEOTIDE SEQUENCE [LARGE SCALE GENOMIC DNA]</scope>
    <source>
        <strain evidence="4 5">CBS 146.42</strain>
    </source>
</reference>
<sequence length="1930" mass="207902">MRSSSLLHTTPSSSSPPSSHINPHEAMSDGSRLRQSWYNALNDAEAHFRQLLTSSVPTDWKRISAATDSLNKKSKSRLSTVPELADVIVHRHTGKGGDDVYRMLLDVAVADEGLSLEPWKAVLTTPELRQEWDPAVEEAHLLEMFDHKTRISKTNFTLGWPANPRDAVTISRLFHDANTVIDISTSLPRSADEPAYLRPSPPFLVQPLSSSDSDEGRKKPTRLRITCFWQHDFKAMWGFNPSVSTMAQQLSTMTLSLFKTVVKRGGRVAKLSGYGNGVSIDRIRYQIDREALNVEYAIIPEEDEHSTPIEQVQGMEEVHSLREQRRLTRSIECILPSLEGWDVQVTTKASSEEVEKLPWSASALRTSSSPSSSQDQIILRFTHTALPDAHSVLKVKVTIEVSPASRGIRLNGIPKSILEVEERDPSSHFISQTMLQDIASTADLSYNTSTSVGTMNSGNSTSSSVNAITRTATERSAASEKSILSRAGGKMAKKWVWFYIFCGTVGTDHDLATEGRGVSITQLDSIDPTLVVYRAEATFVGVNVWDLFATVVSPGARVYWDKQHDDGVLLEDTNELTELWHYKTKPAWPANGRDTVLLKTVYKSPNTIHVFSFSADEPHLFPNVPPPDPNIIRTQVDLQGWSIEALSPTTTLLTLLEQSDPKGWTGKTSIPTQMISTLAGIGEFAIKCGGPPTVTRLAGAKANEIRYDHEKSSFRVEYEASASRRTNVNDDDSNEHSPAIELELRCDLDTWAASLDIIVDPPPQTISCLRRHKLSAEGGGLWLTLAHDVLFVDDERLLTIVRKAPGKEKGLVMVNGAKIHVDLEEIPEQEIKALSKQKRVKPVRIPLDQPPVMSNIKRKRAEWGDNGNGNDNVTIGADGNNNTPGETKPVSNSANTWASAPKISSPLTRFITYYVDQATTTTQQAVAAIAPTSASGDNALPSSSKLPLQHALEALSWVQDANAHTPNSDWTLVSDKGLLVHRKTVPGVSPHIPVHRGSKVVEGISADELVPTITHWDCRRRWDDRFDSVKVFESYGADSQTAFLVSKAGFPFRDRGFYLANVVVRGALSGASSSSTSSSLTAQMESISRQNSTDGTTNGTLSSSVGSGSAAGGDHSSSSTRRAIYCVSASFSPDSVASFVPAKYNPHVLPIGRVYIDAWVLETLDPYTKENYMIPSTRVTRYIAVDYAGSIPAAVNSMINSSAPRCILALEAFVKGSGVVPVPILRLPAPSLVMGVVGRKEEEMFAGLKASAWRLKKRDESRVVVWERFEVEKKRLGFCVLVRLPSSFVKGGGGGGAGRSASVSGVGHVKAATMTGVVSAEDGSGSGSGDAGEEAQIVTPRPSRMVLRSPPPFNTSQTGHERRESATSNTSGGSELTVTPSETLDAVLTANTPSPFTSDSALPARQRQRTVSSAATFSPIIAAASAFEEQRRGRSVSAFSRSGGVPEARPRGDLVVAEVVVDKKMYPEGYEVKVWSKMKKDVRVGQKGGFISLKTDRGSSTTSASVLPLKYAIYAMPLSPMHSSGEGGTRHLVRIILPTSQIEWGLGEVVKDPLTGGGGGGSEVVNAHGHADAAGDETKKPQWWIDLVGGDGAVVWVEVVPTGANSGSATNVNSVNGKGSVRKKSRRASGKREVVVVDGKEVGVVDEKEGLTSLGREELMDDRVGRMNVISRVPNDSEALPEELKTPVGIADDLYDSGSSSSSALASDSLENDGEGEKKKGETEAKGKEEPSMGEETPKTTGEVKDGVGPHVNHAVPSTGGLLGFFQGYPNPLTRFGMGMGGSVIGVGGSDKGKGKARLDASPESGTKETKGGTPAVPDGPAGEMGGSTKDEVGGVGQEVMKRDSRGQKNRASVYPVSTLVVVAVIAFLLGSFLRSLISPADFVFVGGTRSGQTETEGGGGWREMRRLFEVKYVFGGWDLQIAAVRRHER</sequence>
<proteinExistence type="predicted"/>
<feature type="transmembrane region" description="Helical" evidence="2">
    <location>
        <begin position="1854"/>
        <end position="1874"/>
    </location>
</feature>
<dbReference type="OrthoDB" id="196858at2759"/>
<dbReference type="PROSITE" id="PS50848">
    <property type="entry name" value="START"/>
    <property type="match status" value="1"/>
</dbReference>
<dbReference type="Proteomes" id="UP000559027">
    <property type="component" value="Unassembled WGS sequence"/>
</dbReference>
<feature type="compositionally biased region" description="Low complexity" evidence="1">
    <location>
        <begin position="1"/>
        <end position="20"/>
    </location>
</feature>
<keyword evidence="2" id="KW-0472">Membrane</keyword>
<feature type="compositionally biased region" description="Polar residues" evidence="1">
    <location>
        <begin position="1607"/>
        <end position="1617"/>
    </location>
</feature>
<keyword evidence="5" id="KW-1185">Reference proteome</keyword>
<dbReference type="SUPFAM" id="SSF55961">
    <property type="entry name" value="Bet v1-like"/>
    <property type="match status" value="3"/>
</dbReference>
<keyword evidence="2" id="KW-0812">Transmembrane</keyword>
<dbReference type="PANTHER" id="PTHR19308">
    <property type="entry name" value="PHOSPHATIDYLCHOLINE TRANSFER PROTEIN"/>
    <property type="match status" value="1"/>
</dbReference>
<feature type="domain" description="START" evidence="3">
    <location>
        <begin position="533"/>
        <end position="677"/>
    </location>
</feature>
<dbReference type="PANTHER" id="PTHR19308:SF54">
    <property type="entry name" value="START DOMAIN-CONTAINING PROTEIN"/>
    <property type="match status" value="1"/>
</dbReference>
<dbReference type="GO" id="GO:0008289">
    <property type="term" value="F:lipid binding"/>
    <property type="evidence" value="ECO:0007669"/>
    <property type="project" value="InterPro"/>
</dbReference>
<evidence type="ECO:0000259" key="3">
    <source>
        <dbReference type="PROSITE" id="PS50848"/>
    </source>
</evidence>
<feature type="region of interest" description="Disordered" evidence="1">
    <location>
        <begin position="1607"/>
        <end position="1629"/>
    </location>
</feature>
<gene>
    <name evidence="4" type="ORF">D9756_002176</name>
</gene>
<feature type="region of interest" description="Disordered" evidence="1">
    <location>
        <begin position="1319"/>
        <end position="1379"/>
    </location>
</feature>
<feature type="compositionally biased region" description="Basic and acidic residues" evidence="1">
    <location>
        <begin position="1791"/>
        <end position="1811"/>
    </location>
</feature>
<feature type="region of interest" description="Disordered" evidence="1">
    <location>
        <begin position="1789"/>
        <end position="1834"/>
    </location>
</feature>
<feature type="region of interest" description="Disordered" evidence="1">
    <location>
        <begin position="1"/>
        <end position="29"/>
    </location>
</feature>
<feature type="compositionally biased region" description="Polar residues" evidence="1">
    <location>
        <begin position="1082"/>
        <end position="1094"/>
    </location>
</feature>
<evidence type="ECO:0000313" key="5">
    <source>
        <dbReference type="Proteomes" id="UP000559027"/>
    </source>
</evidence>
<protein>
    <recommendedName>
        <fullName evidence="3">START domain-containing protein</fullName>
    </recommendedName>
</protein>
<feature type="compositionally biased region" description="Basic and acidic residues" evidence="1">
    <location>
        <begin position="1715"/>
        <end position="1748"/>
    </location>
</feature>
<evidence type="ECO:0000256" key="1">
    <source>
        <dbReference type="SAM" id="MobiDB-lite"/>
    </source>
</evidence>
<feature type="compositionally biased region" description="Polar residues" evidence="1">
    <location>
        <begin position="1366"/>
        <end position="1379"/>
    </location>
</feature>
<dbReference type="EMBL" id="JAACJO010000002">
    <property type="protein sequence ID" value="KAF5362182.1"/>
    <property type="molecule type" value="Genomic_DNA"/>
</dbReference>
<feature type="compositionally biased region" description="Basic residues" evidence="1">
    <location>
        <begin position="1620"/>
        <end position="1629"/>
    </location>
</feature>
<dbReference type="InterPro" id="IPR002913">
    <property type="entry name" value="START_lipid-bd_dom"/>
</dbReference>
<dbReference type="CDD" id="cd00177">
    <property type="entry name" value="START"/>
    <property type="match status" value="1"/>
</dbReference>
<evidence type="ECO:0000256" key="2">
    <source>
        <dbReference type="SAM" id="Phobius"/>
    </source>
</evidence>
<evidence type="ECO:0000313" key="4">
    <source>
        <dbReference type="EMBL" id="KAF5362182.1"/>
    </source>
</evidence>